<dbReference type="GO" id="GO:0016757">
    <property type="term" value="F:glycosyltransferase activity"/>
    <property type="evidence" value="ECO:0007669"/>
    <property type="project" value="InterPro"/>
</dbReference>
<evidence type="ECO:0000313" key="3">
    <source>
        <dbReference type="Proteomes" id="UP000295684"/>
    </source>
</evidence>
<dbReference type="OrthoDB" id="9790710at2"/>
<evidence type="ECO:0000259" key="1">
    <source>
        <dbReference type="Pfam" id="PF00534"/>
    </source>
</evidence>
<dbReference type="EMBL" id="SLWO01000001">
    <property type="protein sequence ID" value="TCO30784.1"/>
    <property type="molecule type" value="Genomic_DNA"/>
</dbReference>
<feature type="domain" description="Glycosyl transferase family 1" evidence="1">
    <location>
        <begin position="197"/>
        <end position="367"/>
    </location>
</feature>
<dbReference type="PANTHER" id="PTHR45947">
    <property type="entry name" value="SULFOQUINOVOSYL TRANSFERASE SQD2"/>
    <property type="match status" value="1"/>
</dbReference>
<dbReference type="Proteomes" id="UP000295684">
    <property type="component" value="Unassembled WGS sequence"/>
</dbReference>
<reference evidence="2 3" key="1">
    <citation type="submission" date="2019-03" db="EMBL/GenBank/DDBJ databases">
        <title>Genomic Encyclopedia of Type Strains, Phase IV (KMG-IV): sequencing the most valuable type-strain genomes for metagenomic binning, comparative biology and taxonomic classification.</title>
        <authorList>
            <person name="Goeker M."/>
        </authorList>
    </citation>
    <scope>NUCLEOTIDE SEQUENCE [LARGE SCALE GENOMIC DNA]</scope>
    <source>
        <strain evidence="2 3">DSM 103236</strain>
    </source>
</reference>
<organism evidence="2 3">
    <name type="scientific">Pedobacter psychrotolerans</name>
    <dbReference type="NCBI Taxonomy" id="1843235"/>
    <lineage>
        <taxon>Bacteria</taxon>
        <taxon>Pseudomonadati</taxon>
        <taxon>Bacteroidota</taxon>
        <taxon>Sphingobacteriia</taxon>
        <taxon>Sphingobacteriales</taxon>
        <taxon>Sphingobacteriaceae</taxon>
        <taxon>Pedobacter</taxon>
    </lineage>
</organism>
<evidence type="ECO:0000313" key="2">
    <source>
        <dbReference type="EMBL" id="TCO30784.1"/>
    </source>
</evidence>
<protein>
    <submittedName>
        <fullName evidence="2">Glycosyltransferase involved in cell wall biosynthesis</fullName>
    </submittedName>
</protein>
<dbReference type="InterPro" id="IPR050194">
    <property type="entry name" value="Glycosyltransferase_grp1"/>
</dbReference>
<dbReference type="InterPro" id="IPR001296">
    <property type="entry name" value="Glyco_trans_1"/>
</dbReference>
<proteinExistence type="predicted"/>
<dbReference type="SUPFAM" id="SSF53756">
    <property type="entry name" value="UDP-Glycosyltransferase/glycogen phosphorylase"/>
    <property type="match status" value="1"/>
</dbReference>
<dbReference type="RefSeq" id="WP_132528972.1">
    <property type="nucleotide sequence ID" value="NZ_BMJO01000001.1"/>
</dbReference>
<gene>
    <name evidence="2" type="ORF">EV200_101223</name>
</gene>
<name>A0A4R2HNL3_9SPHI</name>
<dbReference type="CDD" id="cd03801">
    <property type="entry name" value="GT4_PimA-like"/>
    <property type="match status" value="1"/>
</dbReference>
<dbReference type="Gene3D" id="3.40.50.2000">
    <property type="entry name" value="Glycogen Phosphorylase B"/>
    <property type="match status" value="2"/>
</dbReference>
<dbReference type="AlphaFoldDB" id="A0A4R2HNL3"/>
<sequence>MKSLAIIVTHPIQYYIPVYQQLAKACKLKVFYTWGEQGAALKYDPDFKKHIQWDLPLLDGYPFEFLENTAKDPGSHHYKGIINPQLVENIKTFKPDAILIYGWAYQSHLAVMQYFKGKIPVWFRGDSNLLDETSRLRKILRKLFLTWVYQHIDLSFYVGNANKAYYQAFGLNETKLVFAPHAVDNERFSIDQGRSAEQIRTELGIMRHEILVLFAGKFESKKNPLLLLKAFSEITLDHTHLLFTGNGELEAQLKESAQLHHEKDKLQKVHFMDFRNQSLMPAVYQACDLFCLPSQGPGETWGLAINEAMAAGKAILVSDKVGCAQDLIIKKKNGDIFTSGDLTDLKNKLKFLCTNRESLFAMGQISKEIIQNWTFKHQVNVLIKTLND</sequence>
<accession>A0A4R2HNL3</accession>
<dbReference type="Pfam" id="PF00534">
    <property type="entry name" value="Glycos_transf_1"/>
    <property type="match status" value="1"/>
</dbReference>
<keyword evidence="2" id="KW-0808">Transferase</keyword>
<comment type="caution">
    <text evidence="2">The sequence shown here is derived from an EMBL/GenBank/DDBJ whole genome shotgun (WGS) entry which is preliminary data.</text>
</comment>
<dbReference type="PANTHER" id="PTHR45947:SF3">
    <property type="entry name" value="SULFOQUINOVOSYL TRANSFERASE SQD2"/>
    <property type="match status" value="1"/>
</dbReference>